<dbReference type="Pfam" id="PF17862">
    <property type="entry name" value="AAA_lid_3"/>
    <property type="match status" value="1"/>
</dbReference>
<evidence type="ECO:0000313" key="10">
    <source>
        <dbReference type="EnsemblMetazoa" id="PHUM472440-PA"/>
    </source>
</evidence>
<evidence type="ECO:0000256" key="4">
    <source>
        <dbReference type="ARBA" id="ARBA00022840"/>
    </source>
</evidence>
<keyword evidence="7" id="KW-0472">Membrane</keyword>
<organism>
    <name type="scientific">Pediculus humanus subsp. corporis</name>
    <name type="common">Body louse</name>
    <dbReference type="NCBI Taxonomy" id="121224"/>
    <lineage>
        <taxon>Eukaryota</taxon>
        <taxon>Metazoa</taxon>
        <taxon>Ecdysozoa</taxon>
        <taxon>Arthropoda</taxon>
        <taxon>Hexapoda</taxon>
        <taxon>Insecta</taxon>
        <taxon>Pterygota</taxon>
        <taxon>Neoptera</taxon>
        <taxon>Paraneoptera</taxon>
        <taxon>Psocodea</taxon>
        <taxon>Troctomorpha</taxon>
        <taxon>Phthiraptera</taxon>
        <taxon>Anoplura</taxon>
        <taxon>Pediculidae</taxon>
        <taxon>Pediculus</taxon>
    </lineage>
</organism>
<dbReference type="EnsemblMetazoa" id="PHUM472440-RA">
    <property type="protein sequence ID" value="PHUM472440-PA"/>
    <property type="gene ID" value="PHUM472440"/>
</dbReference>
<dbReference type="OMA" id="KYMRAAH"/>
<dbReference type="Pfam" id="PF00004">
    <property type="entry name" value="AAA"/>
    <property type="match status" value="1"/>
</dbReference>
<accession>E0VVZ4</accession>
<dbReference type="PANTHER" id="PTHR45644">
    <property type="entry name" value="AAA ATPASE, PUTATIVE (AFU_ORTHOLOGUE AFUA_2G12920)-RELATED-RELATED"/>
    <property type="match status" value="1"/>
</dbReference>
<comment type="similarity">
    <text evidence="6">Belongs to the AAA ATPase family.</text>
</comment>
<dbReference type="GO" id="GO:0016887">
    <property type="term" value="F:ATP hydrolysis activity"/>
    <property type="evidence" value="ECO:0007669"/>
    <property type="project" value="InterPro"/>
</dbReference>
<dbReference type="AlphaFoldDB" id="E0VVZ4"/>
<reference evidence="10" key="3">
    <citation type="submission" date="2021-02" db="UniProtKB">
        <authorList>
            <consortium name="EnsemblMetazoa"/>
        </authorList>
    </citation>
    <scope>IDENTIFICATION</scope>
    <source>
        <strain evidence="10">USDA</strain>
    </source>
</reference>
<reference evidence="9" key="1">
    <citation type="submission" date="2007-04" db="EMBL/GenBank/DDBJ databases">
        <title>Annotation of Pediculus humanus corporis strain USDA.</title>
        <authorList>
            <person name="Kirkness E."/>
            <person name="Hannick L."/>
            <person name="Hass B."/>
            <person name="Bruggner R."/>
            <person name="Lawson D."/>
            <person name="Bidwell S."/>
            <person name="Joardar V."/>
            <person name="Caler E."/>
            <person name="Walenz B."/>
            <person name="Inman J."/>
            <person name="Schobel S."/>
            <person name="Galinsky K."/>
            <person name="Amedeo P."/>
            <person name="Strausberg R."/>
        </authorList>
    </citation>
    <scope>NUCLEOTIDE SEQUENCE</scope>
    <source>
        <strain evidence="9">USDA</strain>
    </source>
</reference>
<dbReference type="GO" id="GO:0005741">
    <property type="term" value="C:mitochondrial outer membrane"/>
    <property type="evidence" value="ECO:0007669"/>
    <property type="project" value="UniProtKB-SubCell"/>
</dbReference>
<dbReference type="InterPro" id="IPR041569">
    <property type="entry name" value="AAA_lid_3"/>
</dbReference>
<evidence type="ECO:0000256" key="1">
    <source>
        <dbReference type="ARBA" id="ARBA00004572"/>
    </source>
</evidence>
<evidence type="ECO:0000313" key="11">
    <source>
        <dbReference type="Proteomes" id="UP000009046"/>
    </source>
</evidence>
<reference evidence="9" key="2">
    <citation type="submission" date="2007-04" db="EMBL/GenBank/DDBJ databases">
        <title>The genome of the human body louse.</title>
        <authorList>
            <consortium name="The Human Body Louse Genome Consortium"/>
            <person name="Kirkness E."/>
            <person name="Walenz B."/>
            <person name="Hass B."/>
            <person name="Bruggner R."/>
            <person name="Strausberg R."/>
        </authorList>
    </citation>
    <scope>NUCLEOTIDE SEQUENCE</scope>
    <source>
        <strain evidence="9">USDA</strain>
    </source>
</reference>
<dbReference type="SMART" id="SM00382">
    <property type="entry name" value="AAA"/>
    <property type="match status" value="1"/>
</dbReference>
<keyword evidence="11" id="KW-1185">Reference proteome</keyword>
<feature type="domain" description="AAA+ ATPase" evidence="8">
    <location>
        <begin position="122"/>
        <end position="260"/>
    </location>
</feature>
<keyword evidence="7" id="KW-1133">Transmembrane helix</keyword>
<evidence type="ECO:0000256" key="7">
    <source>
        <dbReference type="SAM" id="Phobius"/>
    </source>
</evidence>
<keyword evidence="3" id="KW-1000">Mitochondrion outer membrane</keyword>
<dbReference type="eggNOG" id="KOG0737">
    <property type="taxonomic scope" value="Eukaryota"/>
</dbReference>
<dbReference type="FunCoup" id="E0VVZ4">
    <property type="interactions" value="1914"/>
</dbReference>
<dbReference type="KEGG" id="phu:Phum_PHUM472440"/>
<dbReference type="SUPFAM" id="SSF52540">
    <property type="entry name" value="P-loop containing nucleoside triphosphate hydrolases"/>
    <property type="match status" value="1"/>
</dbReference>
<keyword evidence="4 6" id="KW-0067">ATP-binding</keyword>
<evidence type="ECO:0000256" key="3">
    <source>
        <dbReference type="ARBA" id="ARBA00022787"/>
    </source>
</evidence>
<gene>
    <name evidence="10" type="primary">8238926</name>
    <name evidence="9" type="ORF">Phum_PHUM472440</name>
</gene>
<dbReference type="InterPro" id="IPR003960">
    <property type="entry name" value="ATPase_AAA_CS"/>
</dbReference>
<dbReference type="GeneID" id="8238926"/>
<dbReference type="Gene3D" id="1.10.8.60">
    <property type="match status" value="1"/>
</dbReference>
<evidence type="ECO:0000259" key="8">
    <source>
        <dbReference type="SMART" id="SM00382"/>
    </source>
</evidence>
<dbReference type="GO" id="GO:0005524">
    <property type="term" value="F:ATP binding"/>
    <property type="evidence" value="ECO:0007669"/>
    <property type="project" value="UniProtKB-KW"/>
</dbReference>
<dbReference type="InterPro" id="IPR003593">
    <property type="entry name" value="AAA+_ATPase"/>
</dbReference>
<keyword evidence="2 6" id="KW-0547">Nucleotide-binding</keyword>
<dbReference type="PROSITE" id="PS00674">
    <property type="entry name" value="AAA"/>
    <property type="match status" value="1"/>
</dbReference>
<protein>
    <recommendedName>
        <fullName evidence="8">AAA+ ATPase domain-containing protein</fullName>
    </recommendedName>
</protein>
<evidence type="ECO:0000256" key="5">
    <source>
        <dbReference type="ARBA" id="ARBA00023128"/>
    </source>
</evidence>
<comment type="subcellular location">
    <subcellularLocation>
        <location evidence="1">Mitochondrion outer membrane</location>
        <topology evidence="1">Single-pass membrane protein</topology>
    </subcellularLocation>
</comment>
<dbReference type="EMBL" id="AAZO01005732">
    <property type="status" value="NOT_ANNOTATED_CDS"/>
    <property type="molecule type" value="Genomic_DNA"/>
</dbReference>
<dbReference type="PANTHER" id="PTHR45644:SF3">
    <property type="entry name" value="FI08533P-RELATED"/>
    <property type="match status" value="1"/>
</dbReference>
<dbReference type="InParanoid" id="E0VVZ4"/>
<name>E0VVZ4_PEDHC</name>
<proteinExistence type="inferred from homology"/>
<dbReference type="InterPro" id="IPR051701">
    <property type="entry name" value="Mito_OM_Translocase_MSP1"/>
</dbReference>
<dbReference type="HOGENOM" id="CLU_000688_21_14_1"/>
<dbReference type="STRING" id="121224.E0VVZ4"/>
<dbReference type="EMBL" id="DS235816">
    <property type="protein sequence ID" value="EEB17550.1"/>
    <property type="molecule type" value="Genomic_DNA"/>
</dbReference>
<dbReference type="Gene3D" id="3.40.50.300">
    <property type="entry name" value="P-loop containing nucleotide triphosphate hydrolases"/>
    <property type="match status" value="1"/>
</dbReference>
<evidence type="ECO:0000313" key="9">
    <source>
        <dbReference type="EMBL" id="EEB17550.1"/>
    </source>
</evidence>
<dbReference type="RefSeq" id="XP_002430288.1">
    <property type="nucleotide sequence ID" value="XM_002430243.1"/>
</dbReference>
<dbReference type="InterPro" id="IPR003959">
    <property type="entry name" value="ATPase_AAA_core"/>
</dbReference>
<evidence type="ECO:0000256" key="6">
    <source>
        <dbReference type="RuleBase" id="RU003651"/>
    </source>
</evidence>
<dbReference type="Proteomes" id="UP000009046">
    <property type="component" value="Unassembled WGS sequence"/>
</dbReference>
<dbReference type="VEuPathDB" id="VectorBase:PHUM472440"/>
<sequence length="359" mass="40267">MGDQAYQILQKELFATVVKMSIMVGVSYFTISWFLKKLDINGNRGEAAKKKAAFQLKKIGKTELKLTEHELMIASHLIAPSEIDVSWKDVGGLENVLDDIVETVIFPITKSKLLGNSKLTRPPKGVLLHGPPGCGKTLIAKATAKEAKTSFINLDISILTDKWYGESQKLVSALFSLASKLQPCIIFIDEIDSLLRSRTSRDHEATAMMKAQFMFLWDGLMTDPDKIVIIMGATNRPQDIDSAILRRMPATFMIPMPNKVQRTAILKLILEKENTEKIEYNELGNKTNGFSGSDLHELCRVASLCRIREFAKKFHSSGSEENETEELRPMNMKDLEDAIESINNSKLNYLAQLKDVNLD</sequence>
<dbReference type="InterPro" id="IPR027417">
    <property type="entry name" value="P-loop_NTPase"/>
</dbReference>
<keyword evidence="7" id="KW-0812">Transmembrane</keyword>
<keyword evidence="5" id="KW-0496">Mitochondrion</keyword>
<dbReference type="CTD" id="8238926"/>
<dbReference type="OrthoDB" id="10254455at2759"/>
<feature type="transmembrane region" description="Helical" evidence="7">
    <location>
        <begin position="12"/>
        <end position="35"/>
    </location>
</feature>
<dbReference type="FunFam" id="3.40.50.300:FF:000538">
    <property type="entry name" value="ATPase family AAA domain-containing protein 1"/>
    <property type="match status" value="1"/>
</dbReference>
<evidence type="ECO:0000256" key="2">
    <source>
        <dbReference type="ARBA" id="ARBA00022741"/>
    </source>
</evidence>
<dbReference type="GO" id="GO:0140570">
    <property type="term" value="P:extraction of mislocalized protein from mitochondrial outer membrane"/>
    <property type="evidence" value="ECO:0007669"/>
    <property type="project" value="TreeGrafter"/>
</dbReference>